<name>A0A2U3QG26_9BACT</name>
<dbReference type="AlphaFoldDB" id="A0A2U3QG26"/>
<dbReference type="PANTHER" id="PTHR30574">
    <property type="entry name" value="INNER MEMBRANE PROTEIN YEDE"/>
    <property type="match status" value="1"/>
</dbReference>
<evidence type="ECO:0000256" key="7">
    <source>
        <dbReference type="ARBA" id="ARBA00023136"/>
    </source>
</evidence>
<keyword evidence="6 9" id="KW-1133">Transmembrane helix</keyword>
<evidence type="ECO:0000256" key="4">
    <source>
        <dbReference type="ARBA" id="ARBA00022519"/>
    </source>
</evidence>
<comment type="similarity">
    <text evidence="8">Belongs to the TsuA/YedE (TC 9.B.102) family.</text>
</comment>
<evidence type="ECO:0000256" key="5">
    <source>
        <dbReference type="ARBA" id="ARBA00022692"/>
    </source>
</evidence>
<sequence>MAAVTAGVTPGFILSGLIIGMLLGFILQRGQFCMNSAFRDTIFMKDFTMFRSYLIALVIMIIGANILEDIGTIVLKRQTFYPLANIVGGYIFGIGMVLAEGCGSGIIYRTGEGLLYAWVAVFCFLTSVGATTNGILNPVLMFLKKESFSFSLSGRPNAALWQLIGEGPAIKWFVISVLSFIILLYILRGRPFSAKRREGFSWPLTGVLVGVMGVIAFWASQFWGGGFARGLSFATPTGELFLTVLNGNAESRFFPMFSLGPFQTTWAVFFIVGVPLGSFASAKMLGKFKWRVPAARQLVTIMGGSIMMGFGAVLAGGCNVGQALTGFATLSVGSIVATAAIIAGNWTMVYFKFIKPARG</sequence>
<gene>
    <name evidence="10" type="ORF">NBG4_210041</name>
</gene>
<protein>
    <submittedName>
        <fullName evidence="10">Uncharacterized protein</fullName>
    </submittedName>
</protein>
<keyword evidence="3" id="KW-1003">Cell membrane</keyword>
<evidence type="ECO:0000256" key="2">
    <source>
        <dbReference type="ARBA" id="ARBA00022448"/>
    </source>
</evidence>
<evidence type="ECO:0000256" key="8">
    <source>
        <dbReference type="ARBA" id="ARBA00035655"/>
    </source>
</evidence>
<keyword evidence="11" id="KW-1185">Reference proteome</keyword>
<dbReference type="Proteomes" id="UP000245125">
    <property type="component" value="Unassembled WGS sequence"/>
</dbReference>
<evidence type="ECO:0000256" key="1">
    <source>
        <dbReference type="ARBA" id="ARBA00004429"/>
    </source>
</evidence>
<evidence type="ECO:0000313" key="11">
    <source>
        <dbReference type="Proteomes" id="UP000245125"/>
    </source>
</evidence>
<feature type="transmembrane region" description="Helical" evidence="9">
    <location>
        <begin position="199"/>
        <end position="219"/>
    </location>
</feature>
<feature type="transmembrane region" description="Helical" evidence="9">
    <location>
        <begin position="169"/>
        <end position="187"/>
    </location>
</feature>
<dbReference type="OrthoDB" id="9794165at2"/>
<keyword evidence="4" id="KW-0997">Cell inner membrane</keyword>
<feature type="transmembrane region" description="Helical" evidence="9">
    <location>
        <begin position="6"/>
        <end position="27"/>
    </location>
</feature>
<keyword evidence="7 9" id="KW-0472">Membrane</keyword>
<reference evidence="11" key="1">
    <citation type="submission" date="2018-03" db="EMBL/GenBank/DDBJ databases">
        <authorList>
            <person name="Zecchin S."/>
        </authorList>
    </citation>
    <scope>NUCLEOTIDE SEQUENCE [LARGE SCALE GENOMIC DNA]</scope>
</reference>
<evidence type="ECO:0000256" key="6">
    <source>
        <dbReference type="ARBA" id="ARBA00022989"/>
    </source>
</evidence>
<dbReference type="GO" id="GO:0005886">
    <property type="term" value="C:plasma membrane"/>
    <property type="evidence" value="ECO:0007669"/>
    <property type="project" value="UniProtKB-SubCell"/>
</dbReference>
<dbReference type="InterPro" id="IPR007272">
    <property type="entry name" value="Sulf_transp_TsuA/YedE"/>
</dbReference>
<dbReference type="PANTHER" id="PTHR30574:SF1">
    <property type="entry name" value="SULPHUR TRANSPORT DOMAIN-CONTAINING PROTEIN"/>
    <property type="match status" value="1"/>
</dbReference>
<evidence type="ECO:0000313" key="10">
    <source>
        <dbReference type="EMBL" id="SPQ00366.1"/>
    </source>
</evidence>
<keyword evidence="5 9" id="KW-0812">Transmembrane</keyword>
<feature type="transmembrane region" description="Helical" evidence="9">
    <location>
        <begin position="323"/>
        <end position="351"/>
    </location>
</feature>
<accession>A0A2U3QG26</accession>
<feature type="transmembrane region" description="Helical" evidence="9">
    <location>
        <begin position="48"/>
        <end position="67"/>
    </location>
</feature>
<feature type="transmembrane region" description="Helical" evidence="9">
    <location>
        <begin position="87"/>
        <end position="108"/>
    </location>
</feature>
<dbReference type="Pfam" id="PF04143">
    <property type="entry name" value="Sulf_transp"/>
    <property type="match status" value="1"/>
</dbReference>
<dbReference type="EMBL" id="OUUY01000066">
    <property type="protein sequence ID" value="SPQ00366.1"/>
    <property type="molecule type" value="Genomic_DNA"/>
</dbReference>
<evidence type="ECO:0000256" key="3">
    <source>
        <dbReference type="ARBA" id="ARBA00022475"/>
    </source>
</evidence>
<comment type="subcellular location">
    <subcellularLocation>
        <location evidence="1">Cell inner membrane</location>
        <topology evidence="1">Multi-pass membrane protein</topology>
    </subcellularLocation>
</comment>
<feature type="transmembrane region" description="Helical" evidence="9">
    <location>
        <begin position="115"/>
        <end position="136"/>
    </location>
</feature>
<feature type="transmembrane region" description="Helical" evidence="9">
    <location>
        <begin position="266"/>
        <end position="286"/>
    </location>
</feature>
<keyword evidence="2" id="KW-0813">Transport</keyword>
<evidence type="ECO:0000256" key="9">
    <source>
        <dbReference type="SAM" id="Phobius"/>
    </source>
</evidence>
<proteinExistence type="inferred from homology"/>
<organism evidence="10 11">
    <name type="scientific">Candidatus Sulfobium mesophilum</name>
    <dbReference type="NCBI Taxonomy" id="2016548"/>
    <lineage>
        <taxon>Bacteria</taxon>
        <taxon>Pseudomonadati</taxon>
        <taxon>Nitrospirota</taxon>
        <taxon>Nitrospiria</taxon>
        <taxon>Nitrospirales</taxon>
        <taxon>Nitrospiraceae</taxon>
        <taxon>Candidatus Sulfobium</taxon>
    </lineage>
</organism>
<feature type="transmembrane region" description="Helical" evidence="9">
    <location>
        <begin position="298"/>
        <end position="317"/>
    </location>
</feature>